<organism evidence="1 2">
    <name type="scientific">Powellomyces hirtus</name>
    <dbReference type="NCBI Taxonomy" id="109895"/>
    <lineage>
        <taxon>Eukaryota</taxon>
        <taxon>Fungi</taxon>
        <taxon>Fungi incertae sedis</taxon>
        <taxon>Chytridiomycota</taxon>
        <taxon>Chytridiomycota incertae sedis</taxon>
        <taxon>Chytridiomycetes</taxon>
        <taxon>Spizellomycetales</taxon>
        <taxon>Powellomycetaceae</taxon>
        <taxon>Powellomyces</taxon>
    </lineage>
</organism>
<dbReference type="Proteomes" id="UP000318582">
    <property type="component" value="Unassembled WGS sequence"/>
</dbReference>
<protein>
    <submittedName>
        <fullName evidence="1">Uncharacterized protein</fullName>
    </submittedName>
</protein>
<accession>A0A507E097</accession>
<comment type="caution">
    <text evidence="1">The sequence shown here is derived from an EMBL/GenBank/DDBJ whole genome shotgun (WGS) entry which is preliminary data.</text>
</comment>
<reference evidence="1 2" key="1">
    <citation type="journal article" date="2019" name="Sci. Rep.">
        <title>Comparative genomics of chytrid fungi reveal insights into the obligate biotrophic and pathogenic lifestyle of Synchytrium endobioticum.</title>
        <authorList>
            <person name="van de Vossenberg B.T.L.H."/>
            <person name="Warris S."/>
            <person name="Nguyen H.D.T."/>
            <person name="van Gent-Pelzer M.P.E."/>
            <person name="Joly D.L."/>
            <person name="van de Geest H.C."/>
            <person name="Bonants P.J.M."/>
            <person name="Smith D.S."/>
            <person name="Levesque C.A."/>
            <person name="van der Lee T.A.J."/>
        </authorList>
    </citation>
    <scope>NUCLEOTIDE SEQUENCE [LARGE SCALE GENOMIC DNA]</scope>
    <source>
        <strain evidence="1 2">CBS 809.83</strain>
    </source>
</reference>
<evidence type="ECO:0000313" key="1">
    <source>
        <dbReference type="EMBL" id="TPX57453.1"/>
    </source>
</evidence>
<dbReference type="AlphaFoldDB" id="A0A507E097"/>
<dbReference type="EMBL" id="QEAQ01000052">
    <property type="protein sequence ID" value="TPX57453.1"/>
    <property type="molecule type" value="Genomic_DNA"/>
</dbReference>
<gene>
    <name evidence="1" type="ORF">PhCBS80983_g03821</name>
</gene>
<keyword evidence="2" id="KW-1185">Reference proteome</keyword>
<name>A0A507E097_9FUNG</name>
<dbReference type="STRING" id="109895.A0A507E097"/>
<evidence type="ECO:0000313" key="2">
    <source>
        <dbReference type="Proteomes" id="UP000318582"/>
    </source>
</evidence>
<sequence>MTTDIFIGLIGTPLDSDLFREHLSKNHPPGQQEPDEIKAFPDTTFHNYHSLGISYSFDLPPANKTGAPRLAAIHFYNDGTSGYKRYKLKLALPYGLELSATGKAIVEVLGEPSNKTKFPKCCIVYSEKGVQVDLAAKDWEDPLYVAAALDGWGGNWAMGWTIHKRPHL</sequence>
<proteinExistence type="predicted"/>